<evidence type="ECO:0000313" key="4">
    <source>
        <dbReference type="Proteomes" id="UP000654075"/>
    </source>
</evidence>
<evidence type="ECO:0000256" key="1">
    <source>
        <dbReference type="SAM" id="MobiDB-lite"/>
    </source>
</evidence>
<feature type="transmembrane region" description="Helical" evidence="2">
    <location>
        <begin position="394"/>
        <end position="416"/>
    </location>
</feature>
<keyword evidence="2" id="KW-1133">Transmembrane helix</keyword>
<organism evidence="3 4">
    <name type="scientific">Polarella glacialis</name>
    <name type="common">Dinoflagellate</name>
    <dbReference type="NCBI Taxonomy" id="89957"/>
    <lineage>
        <taxon>Eukaryota</taxon>
        <taxon>Sar</taxon>
        <taxon>Alveolata</taxon>
        <taxon>Dinophyceae</taxon>
        <taxon>Suessiales</taxon>
        <taxon>Suessiaceae</taxon>
        <taxon>Polarella</taxon>
    </lineage>
</organism>
<feature type="transmembrane region" description="Helical" evidence="2">
    <location>
        <begin position="311"/>
        <end position="328"/>
    </location>
</feature>
<comment type="caution">
    <text evidence="3">The sequence shown here is derived from an EMBL/GenBank/DDBJ whole genome shotgun (WGS) entry which is preliminary data.</text>
</comment>
<gene>
    <name evidence="3" type="ORF">PGLA1383_LOCUS37389</name>
</gene>
<feature type="region of interest" description="Disordered" evidence="1">
    <location>
        <begin position="56"/>
        <end position="96"/>
    </location>
</feature>
<reference evidence="3" key="1">
    <citation type="submission" date="2021-02" db="EMBL/GenBank/DDBJ databases">
        <authorList>
            <person name="Dougan E. K."/>
            <person name="Rhodes N."/>
            <person name="Thang M."/>
            <person name="Chan C."/>
        </authorList>
    </citation>
    <scope>NUCLEOTIDE SEQUENCE</scope>
</reference>
<keyword evidence="4" id="KW-1185">Reference proteome</keyword>
<feature type="compositionally biased region" description="Basic and acidic residues" evidence="1">
    <location>
        <begin position="56"/>
        <end position="82"/>
    </location>
</feature>
<dbReference type="AlphaFoldDB" id="A0A813GAE1"/>
<protein>
    <recommendedName>
        <fullName evidence="5">Transmembrane protein</fullName>
    </recommendedName>
</protein>
<feature type="compositionally biased region" description="Polar residues" evidence="1">
    <location>
        <begin position="83"/>
        <end position="92"/>
    </location>
</feature>
<feature type="transmembrane region" description="Helical" evidence="2">
    <location>
        <begin position="368"/>
        <end position="388"/>
    </location>
</feature>
<evidence type="ECO:0000256" key="2">
    <source>
        <dbReference type="SAM" id="Phobius"/>
    </source>
</evidence>
<sequence length="467" mass="51112">MDSSHEGDDPHSPGFNVPGDVQVDFSATGGQSSSSLMRSVQFPDFSESACAILPKPLRDVQHEDSSRDLEVSFKKQQEEQPQSRDSGLQSRSGKAGCSPCVLPVHLEILRSVSGIDISHGGDDPHSPGFNVPGDVHSLADVQPSVLPPVVLGMSPEQEKSSPSRFRKSESFKKMALVRGRTRASASKFNVRRGLCAMERARLKTLVHAQMQLASAVPTESDNTRTLSNEKTASFAWSDKNKSKSLPTTSGVQISMPWWLSLFGFQQSQCRCAIVMPLYAAAIFCCMVAAVAMQLVQLRDPDSLEGRFGNEVVLVMGLCSAACILQLNFRLPGQQSVVQATSEMFMNNVMLPDYVDLWLERSRRSSCEVAFLWFLSVASETAVVLWTSAEHDLGHLAVFAILAAAYSGVGLYLLLVISAQAAMIDHFSATAADLLQDYKVLRHRWDQIQAILRRSAQCLAPSFLMLTL</sequence>
<feature type="region of interest" description="Disordered" evidence="1">
    <location>
        <begin position="1"/>
        <end position="39"/>
    </location>
</feature>
<keyword evidence="2" id="KW-0812">Transmembrane</keyword>
<proteinExistence type="predicted"/>
<keyword evidence="2" id="KW-0472">Membrane</keyword>
<feature type="transmembrane region" description="Helical" evidence="2">
    <location>
        <begin position="271"/>
        <end position="291"/>
    </location>
</feature>
<feature type="compositionally biased region" description="Polar residues" evidence="1">
    <location>
        <begin position="28"/>
        <end position="38"/>
    </location>
</feature>
<dbReference type="Proteomes" id="UP000654075">
    <property type="component" value="Unassembled WGS sequence"/>
</dbReference>
<feature type="compositionally biased region" description="Basic and acidic residues" evidence="1">
    <location>
        <begin position="1"/>
        <end position="11"/>
    </location>
</feature>
<dbReference type="EMBL" id="CAJNNV010027230">
    <property type="protein sequence ID" value="CAE8619807.1"/>
    <property type="molecule type" value="Genomic_DNA"/>
</dbReference>
<accession>A0A813GAE1</accession>
<evidence type="ECO:0008006" key="5">
    <source>
        <dbReference type="Google" id="ProtNLM"/>
    </source>
</evidence>
<evidence type="ECO:0000313" key="3">
    <source>
        <dbReference type="EMBL" id="CAE8619807.1"/>
    </source>
</evidence>
<name>A0A813GAE1_POLGL</name>